<evidence type="ECO:0000256" key="2">
    <source>
        <dbReference type="ARBA" id="ARBA00022475"/>
    </source>
</evidence>
<feature type="transmembrane region" description="Helical" evidence="6">
    <location>
        <begin position="7"/>
        <end position="25"/>
    </location>
</feature>
<dbReference type="PANTHER" id="PTHR39087">
    <property type="entry name" value="UPF0104 MEMBRANE PROTEIN MJ1595"/>
    <property type="match status" value="1"/>
</dbReference>
<comment type="caution">
    <text evidence="7">The sequence shown here is derived from an EMBL/GenBank/DDBJ whole genome shotgun (WGS) entry which is preliminary data.</text>
</comment>
<organism evidence="7 8">
    <name type="scientific">candidate division WS6 bacterium GW2011_GWE1_34_7</name>
    <dbReference type="NCBI Taxonomy" id="1619093"/>
    <lineage>
        <taxon>Bacteria</taxon>
        <taxon>Candidatus Dojkabacteria</taxon>
    </lineage>
</organism>
<evidence type="ECO:0008006" key="9">
    <source>
        <dbReference type="Google" id="ProtNLM"/>
    </source>
</evidence>
<evidence type="ECO:0000256" key="3">
    <source>
        <dbReference type="ARBA" id="ARBA00022692"/>
    </source>
</evidence>
<evidence type="ECO:0000256" key="5">
    <source>
        <dbReference type="ARBA" id="ARBA00023136"/>
    </source>
</evidence>
<keyword evidence="3 6" id="KW-0812">Transmembrane</keyword>
<evidence type="ECO:0000313" key="7">
    <source>
        <dbReference type="EMBL" id="KKP65943.1"/>
    </source>
</evidence>
<feature type="transmembrane region" description="Helical" evidence="6">
    <location>
        <begin position="175"/>
        <end position="194"/>
    </location>
</feature>
<sequence length="325" mass="37527">MKFLRKYISPILTLFVLTLFAIYLYRNPEILIRLKDTNPFFIFLIMFLYLFVFFLEGLFILVTLKIFERKISNLEGWYIAILSRVGNYLLPMRAGALFRAVYLKKKYNFEYSNFLATLYGYYIVFFLTNSVIILALLLFKATVLKEVYMALIIFFSSLVIGLIALIFLRVPFRKIFINSKGFINSIAFFLNKFFDGWDLIVKSGNLFTKLILLAFANIFVNILVIYLEFISIGKIVDIVDVILYTCLSGLSLFISITPGSLGLREGVLLITSNSLGLTNSEIMELAFLDRGIMFLLLLLCLSIILIFFRRKINLKEIFFGKGTSI</sequence>
<comment type="subcellular location">
    <subcellularLocation>
        <location evidence="1">Cell membrane</location>
        <topology evidence="1">Multi-pass membrane protein</topology>
    </subcellularLocation>
</comment>
<dbReference type="EMBL" id="LBPV01000008">
    <property type="protein sequence ID" value="KKP65943.1"/>
    <property type="molecule type" value="Genomic_DNA"/>
</dbReference>
<evidence type="ECO:0000313" key="8">
    <source>
        <dbReference type="Proteomes" id="UP000033866"/>
    </source>
</evidence>
<name>A0A0G0B956_9BACT</name>
<keyword evidence="5 6" id="KW-0472">Membrane</keyword>
<reference evidence="7 8" key="1">
    <citation type="journal article" date="2015" name="Nature">
        <title>rRNA introns, odd ribosomes, and small enigmatic genomes across a large radiation of phyla.</title>
        <authorList>
            <person name="Brown C.T."/>
            <person name="Hug L.A."/>
            <person name="Thomas B.C."/>
            <person name="Sharon I."/>
            <person name="Castelle C.J."/>
            <person name="Singh A."/>
            <person name="Wilkins M.J."/>
            <person name="Williams K.H."/>
            <person name="Banfield J.F."/>
        </authorList>
    </citation>
    <scope>NUCLEOTIDE SEQUENCE [LARGE SCALE GENOMIC DNA]</scope>
</reference>
<accession>A0A0G0B956</accession>
<keyword evidence="4 6" id="KW-1133">Transmembrane helix</keyword>
<feature type="transmembrane region" description="Helical" evidence="6">
    <location>
        <begin position="114"/>
        <end position="141"/>
    </location>
</feature>
<feature type="transmembrane region" description="Helical" evidence="6">
    <location>
        <begin position="291"/>
        <end position="308"/>
    </location>
</feature>
<feature type="transmembrane region" description="Helical" evidence="6">
    <location>
        <begin position="206"/>
        <end position="229"/>
    </location>
</feature>
<evidence type="ECO:0000256" key="1">
    <source>
        <dbReference type="ARBA" id="ARBA00004651"/>
    </source>
</evidence>
<keyword evidence="2" id="KW-1003">Cell membrane</keyword>
<feature type="transmembrane region" description="Helical" evidence="6">
    <location>
        <begin position="241"/>
        <end position="261"/>
    </location>
</feature>
<proteinExistence type="predicted"/>
<dbReference type="AlphaFoldDB" id="A0A0G0B956"/>
<dbReference type="GO" id="GO:0005886">
    <property type="term" value="C:plasma membrane"/>
    <property type="evidence" value="ECO:0007669"/>
    <property type="project" value="UniProtKB-SubCell"/>
</dbReference>
<dbReference type="Proteomes" id="UP000033866">
    <property type="component" value="Unassembled WGS sequence"/>
</dbReference>
<dbReference type="PANTHER" id="PTHR39087:SF2">
    <property type="entry name" value="UPF0104 MEMBRANE PROTEIN MJ1595"/>
    <property type="match status" value="1"/>
</dbReference>
<evidence type="ECO:0000256" key="4">
    <source>
        <dbReference type="ARBA" id="ARBA00022989"/>
    </source>
</evidence>
<dbReference type="InterPro" id="IPR022791">
    <property type="entry name" value="L-PG_synthase/AglD"/>
</dbReference>
<feature type="transmembrane region" description="Helical" evidence="6">
    <location>
        <begin position="147"/>
        <end position="168"/>
    </location>
</feature>
<dbReference type="NCBIfam" id="TIGR00374">
    <property type="entry name" value="flippase-like domain"/>
    <property type="match status" value="1"/>
</dbReference>
<dbReference type="Pfam" id="PF03706">
    <property type="entry name" value="LPG_synthase_TM"/>
    <property type="match status" value="1"/>
</dbReference>
<feature type="transmembrane region" description="Helical" evidence="6">
    <location>
        <begin position="40"/>
        <end position="64"/>
    </location>
</feature>
<gene>
    <name evidence="7" type="ORF">UR61_C0008G0006</name>
</gene>
<evidence type="ECO:0000256" key="6">
    <source>
        <dbReference type="SAM" id="Phobius"/>
    </source>
</evidence>
<protein>
    <recommendedName>
        <fullName evidence="9">Flippase-like domain-containing protein</fullName>
    </recommendedName>
</protein>